<evidence type="ECO:0000313" key="3">
    <source>
        <dbReference type="Proteomes" id="UP001626537"/>
    </source>
</evidence>
<dbReference type="Proteomes" id="UP001626537">
    <property type="component" value="Chromosome"/>
</dbReference>
<dbReference type="RefSeq" id="WP_407348428.1">
    <property type="nucleotide sequence ID" value="NZ_CP136864.1"/>
</dbReference>
<feature type="transmembrane region" description="Helical" evidence="1">
    <location>
        <begin position="6"/>
        <end position="27"/>
    </location>
</feature>
<keyword evidence="1" id="KW-1133">Transmembrane helix</keyword>
<organism evidence="2 3">
    <name type="scientific">Congregibacter variabilis</name>
    <dbReference type="NCBI Taxonomy" id="3081200"/>
    <lineage>
        <taxon>Bacteria</taxon>
        <taxon>Pseudomonadati</taxon>
        <taxon>Pseudomonadota</taxon>
        <taxon>Gammaproteobacteria</taxon>
        <taxon>Cellvibrionales</taxon>
        <taxon>Halieaceae</taxon>
        <taxon>Congregibacter</taxon>
    </lineage>
</organism>
<proteinExistence type="predicted"/>
<dbReference type="EMBL" id="CP136864">
    <property type="protein sequence ID" value="WOJ93785.1"/>
    <property type="molecule type" value="Genomic_DNA"/>
</dbReference>
<gene>
    <name evidence="2" type="ORF">R0135_01130</name>
</gene>
<reference evidence="2 3" key="1">
    <citation type="submission" date="2023-10" db="EMBL/GenBank/DDBJ databases">
        <title>Two novel species belonging to the OM43/NOR5 clade.</title>
        <authorList>
            <person name="Park M."/>
        </authorList>
    </citation>
    <scope>NUCLEOTIDE SEQUENCE [LARGE SCALE GENOMIC DNA]</scope>
    <source>
        <strain evidence="2 3">IMCC43200</strain>
    </source>
</reference>
<evidence type="ECO:0000256" key="1">
    <source>
        <dbReference type="SAM" id="Phobius"/>
    </source>
</evidence>
<keyword evidence="1" id="KW-0472">Membrane</keyword>
<name>A0ABZ0I3P3_9GAMM</name>
<keyword evidence="1" id="KW-0812">Transmembrane</keyword>
<sequence length="227" mass="25987">MKNQNWFAIWIDLIIVIVGVFIGMEIANWYQDQSDRVGAQRLITRLEEDFEDRKAELNRLSEIHYEATVAVDSLLTTLESGDALSKDAALTKLQSGLYIESPPSLPISFLEMVSSGRLDLLDETRLRATLRRVQALVTAYESVPFSVNFTDIHAAIRPHYRLTRQPSQQPSAESLEQFDVEGLWADKQAKNALYELYDMQRLAQIWIQADLKLSQRVLEEITVSRSE</sequence>
<keyword evidence="3" id="KW-1185">Reference proteome</keyword>
<evidence type="ECO:0000313" key="2">
    <source>
        <dbReference type="EMBL" id="WOJ93785.1"/>
    </source>
</evidence>
<accession>A0ABZ0I3P3</accession>
<protein>
    <submittedName>
        <fullName evidence="2">Uncharacterized protein</fullName>
    </submittedName>
</protein>